<feature type="domain" description="Erythromycin biosynthesis protein CIII-like C-terminal" evidence="9">
    <location>
        <begin position="782"/>
        <end position="880"/>
    </location>
</feature>
<dbReference type="PANTHER" id="PTHR48050:SF26">
    <property type="entry name" value="STEROL 3-BETA-GLUCOSYLTRANSFERASE"/>
    <property type="match status" value="1"/>
</dbReference>
<dbReference type="InterPro" id="IPR010610">
    <property type="entry name" value="EryCIII-like_C"/>
</dbReference>
<accession>A0A0D7BLV3</accession>
<dbReference type="InterPro" id="IPR050426">
    <property type="entry name" value="Glycosyltransferase_28"/>
</dbReference>
<dbReference type="CDD" id="cd03784">
    <property type="entry name" value="GT1_Gtf-like"/>
    <property type="match status" value="1"/>
</dbReference>
<evidence type="ECO:0000313" key="10">
    <source>
        <dbReference type="EMBL" id="KIY71543.1"/>
    </source>
</evidence>
<evidence type="ECO:0000256" key="6">
    <source>
        <dbReference type="ARBA" id="ARBA00047886"/>
    </source>
</evidence>
<dbReference type="CDD" id="cd00821">
    <property type="entry name" value="PH"/>
    <property type="match status" value="1"/>
</dbReference>
<evidence type="ECO:0000256" key="5">
    <source>
        <dbReference type="ARBA" id="ARBA00029843"/>
    </source>
</evidence>
<evidence type="ECO:0000259" key="8">
    <source>
        <dbReference type="Pfam" id="PF03033"/>
    </source>
</evidence>
<dbReference type="PANTHER" id="PTHR48050">
    <property type="entry name" value="STEROL 3-BETA-GLUCOSYLTRANSFERASE"/>
    <property type="match status" value="1"/>
</dbReference>
<dbReference type="SUPFAM" id="SSF50729">
    <property type="entry name" value="PH domain-like"/>
    <property type="match status" value="1"/>
</dbReference>
<gene>
    <name evidence="10" type="ORF">CYLTODRAFT_345663</name>
</gene>
<evidence type="ECO:0000256" key="4">
    <source>
        <dbReference type="ARBA" id="ARBA00022679"/>
    </source>
</evidence>
<comment type="catalytic activity">
    <reaction evidence="7">
        <text>a sterol + UDP-alpha-D-glucose = a sterol 3-beta-D-glucoside + UDP + H(+)</text>
        <dbReference type="Rhea" id="RHEA:22724"/>
        <dbReference type="ChEBI" id="CHEBI:15378"/>
        <dbReference type="ChEBI" id="CHEBI:15889"/>
        <dbReference type="ChEBI" id="CHEBI:37424"/>
        <dbReference type="ChEBI" id="CHEBI:58223"/>
        <dbReference type="ChEBI" id="CHEBI:58885"/>
        <dbReference type="EC" id="2.4.1.173"/>
    </reaction>
    <physiologicalReaction direction="left-to-right" evidence="7">
        <dbReference type="Rhea" id="RHEA:22725"/>
    </physiologicalReaction>
</comment>
<dbReference type="EC" id="2.4.1.173" evidence="2"/>
<dbReference type="Proteomes" id="UP000054007">
    <property type="component" value="Unassembled WGS sequence"/>
</dbReference>
<evidence type="ECO:0000313" key="11">
    <source>
        <dbReference type="Proteomes" id="UP000054007"/>
    </source>
</evidence>
<name>A0A0D7BLV3_9AGAR</name>
<comment type="similarity">
    <text evidence="1">Belongs to the glycosyltransferase 28 family.</text>
</comment>
<dbReference type="Pfam" id="PF03033">
    <property type="entry name" value="Glyco_transf_28"/>
    <property type="match status" value="1"/>
</dbReference>
<keyword evidence="3" id="KW-0328">Glycosyltransferase</keyword>
<dbReference type="OrthoDB" id="10261837at2759"/>
<evidence type="ECO:0000256" key="7">
    <source>
        <dbReference type="ARBA" id="ARBA00049453"/>
    </source>
</evidence>
<dbReference type="EMBL" id="KN880453">
    <property type="protein sequence ID" value="KIY71543.1"/>
    <property type="molecule type" value="Genomic_DNA"/>
</dbReference>
<reference evidence="10 11" key="1">
    <citation type="journal article" date="2015" name="Fungal Genet. Biol.">
        <title>Evolution of novel wood decay mechanisms in Agaricales revealed by the genome sequences of Fistulina hepatica and Cylindrobasidium torrendii.</title>
        <authorList>
            <person name="Floudas D."/>
            <person name="Held B.W."/>
            <person name="Riley R."/>
            <person name="Nagy L.G."/>
            <person name="Koehler G."/>
            <person name="Ransdell A.S."/>
            <person name="Younus H."/>
            <person name="Chow J."/>
            <person name="Chiniquy J."/>
            <person name="Lipzen A."/>
            <person name="Tritt A."/>
            <person name="Sun H."/>
            <person name="Haridas S."/>
            <person name="LaButti K."/>
            <person name="Ohm R.A."/>
            <person name="Kues U."/>
            <person name="Blanchette R.A."/>
            <person name="Grigoriev I.V."/>
            <person name="Minto R.E."/>
            <person name="Hibbett D.S."/>
        </authorList>
    </citation>
    <scope>NUCLEOTIDE SEQUENCE [LARGE SCALE GENOMIC DNA]</scope>
    <source>
        <strain evidence="10 11">FP15055 ss-10</strain>
    </source>
</reference>
<dbReference type="STRING" id="1314674.A0A0D7BLV3"/>
<sequence length="950" mass="106457">MPKFYRPASMDQDMFPLEPKEIVQLLINEFGTLANEDERPERLVLESDAVFFNGVVILGVMHITTHRIAFHASLLASDQRPTAASQTPIKASGVTVHRRGWHTKRRVWLELYPDMLVSCNSSSEHDRLRPIRTIFLSHVKNILLDPDFPCAITFVLNTHDVVTRSFDYAEFDTPESALEWRREIMGALYLHSHRKRDLLDQSSDGGDSGIRISCPLQRIERTAMRTQERSLSFSSFYLNSTAEDPMNVLHLAPVTHISSWSKIDDLIAAAKERQPLSQTSIPPLIIDFGPLNVTEGNHKPVSYADEKEALVRKGLALEDEGEVWIQRARLFRTISCSGYFTISTNLVGYLSRACPRKEIQYRIPITKIRSAKPFRSFPIRHWGLTIEVIGQGDIKFQFKTQDLRDEAAQRINNAIVAVTDSPRSRTPERSNSNRSSVIGILSPHSRALAVARASELPFDVKVRLPKVINIEPQFVGGMSPMHFVCLTIGSRGDVQPYIALGLGLMKEQHKVTIVTHEEYKDWIESFGIAHRSAGGDPGALMKLSVENKMFSPEFFKESLQNFRPWLDQLLIDSWEACQDADVLIESPSAMAGVHIAEALNIPYFRAFTMPWTLTSEFPHAFLSPPVEYSTFNRASYVLFTNVMWAATSGQINSWRKKYLSIASTDMGHLAQSQIPFIYNFSQAVVPKPMDWSDSICVSGYWFLDDPDPDWTPPASLKEWMAKARADNKPIVYIGFGSITVPHPNRVSNRIIQAVLKSGVRAIVSKGWSARMSSSSTDDDEAPEFPPECYALDKVPHDWLFPRVDAALHHGGAGTTGASLRAGIPTLIKPWFGDQYFWASRVQKLGAGLRVPSLSVNDLSEALTKATTSRAMKEKAAAAGEKIRSEDGVRTAIHNIYTYLPRAGQDRRKMMPSRSASIFTRSPCPVSPTFDIHSSPSLGMNAEPPSYTLNV</sequence>
<feature type="domain" description="Glycosyltransferase family 28 N-terminal" evidence="8">
    <location>
        <begin position="484"/>
        <end position="617"/>
    </location>
</feature>
<dbReference type="FunFam" id="3.40.50.2000:FF:000009">
    <property type="entry name" value="Sterol 3-beta-glucosyltransferase UGT80A2"/>
    <property type="match status" value="1"/>
</dbReference>
<dbReference type="GO" id="GO:0005975">
    <property type="term" value="P:carbohydrate metabolic process"/>
    <property type="evidence" value="ECO:0007669"/>
    <property type="project" value="InterPro"/>
</dbReference>
<proteinExistence type="inferred from homology"/>
<evidence type="ECO:0000256" key="3">
    <source>
        <dbReference type="ARBA" id="ARBA00022676"/>
    </source>
</evidence>
<dbReference type="SUPFAM" id="SSF53756">
    <property type="entry name" value="UDP-Glycosyltransferase/glycogen phosphorylase"/>
    <property type="match status" value="1"/>
</dbReference>
<evidence type="ECO:0000259" key="9">
    <source>
        <dbReference type="Pfam" id="PF06722"/>
    </source>
</evidence>
<comment type="catalytic activity">
    <reaction evidence="6">
        <text>ergosterol + UDP-alpha-D-glucose = ergosteryl 3-beta-D-glucoside + UDP + H(+)</text>
        <dbReference type="Rhea" id="RHEA:61836"/>
        <dbReference type="ChEBI" id="CHEBI:15378"/>
        <dbReference type="ChEBI" id="CHEBI:16933"/>
        <dbReference type="ChEBI" id="CHEBI:52973"/>
        <dbReference type="ChEBI" id="CHEBI:58223"/>
        <dbReference type="ChEBI" id="CHEBI:58885"/>
    </reaction>
    <physiologicalReaction direction="left-to-right" evidence="6">
        <dbReference type="Rhea" id="RHEA:61837"/>
    </physiologicalReaction>
</comment>
<keyword evidence="4 10" id="KW-0808">Transferase</keyword>
<dbReference type="Pfam" id="PF06722">
    <property type="entry name" value="EryCIII-like_C"/>
    <property type="match status" value="1"/>
</dbReference>
<organism evidence="10 11">
    <name type="scientific">Cylindrobasidium torrendii FP15055 ss-10</name>
    <dbReference type="NCBI Taxonomy" id="1314674"/>
    <lineage>
        <taxon>Eukaryota</taxon>
        <taxon>Fungi</taxon>
        <taxon>Dikarya</taxon>
        <taxon>Basidiomycota</taxon>
        <taxon>Agaricomycotina</taxon>
        <taxon>Agaricomycetes</taxon>
        <taxon>Agaricomycetidae</taxon>
        <taxon>Agaricales</taxon>
        <taxon>Marasmiineae</taxon>
        <taxon>Physalacriaceae</taxon>
        <taxon>Cylindrobasidium</taxon>
    </lineage>
</organism>
<dbReference type="Gene3D" id="3.40.50.2000">
    <property type="entry name" value="Glycogen Phosphorylase B"/>
    <property type="match status" value="2"/>
</dbReference>
<evidence type="ECO:0000256" key="1">
    <source>
        <dbReference type="ARBA" id="ARBA00006962"/>
    </source>
</evidence>
<dbReference type="InterPro" id="IPR002213">
    <property type="entry name" value="UDP_glucos_trans"/>
</dbReference>
<dbReference type="FunFam" id="3.40.50.2000:FF:000029">
    <property type="entry name" value="Sterol 3-beta-glucosyltransferase"/>
    <property type="match status" value="1"/>
</dbReference>
<dbReference type="InterPro" id="IPR004276">
    <property type="entry name" value="GlycoTrans_28_N"/>
</dbReference>
<evidence type="ECO:0000256" key="2">
    <source>
        <dbReference type="ARBA" id="ARBA00012650"/>
    </source>
</evidence>
<dbReference type="GO" id="GO:0016125">
    <property type="term" value="P:sterol metabolic process"/>
    <property type="evidence" value="ECO:0007669"/>
    <property type="project" value="TreeGrafter"/>
</dbReference>
<dbReference type="AlphaFoldDB" id="A0A0D7BLV3"/>
<dbReference type="GO" id="GO:0016906">
    <property type="term" value="F:sterol 3-beta-glucosyltransferase activity"/>
    <property type="evidence" value="ECO:0007669"/>
    <property type="project" value="UniProtKB-EC"/>
</dbReference>
<keyword evidence="11" id="KW-1185">Reference proteome</keyword>
<protein>
    <recommendedName>
        <fullName evidence="2">sterol 3beta-glucosyltransferase</fullName>
        <ecNumber evidence="2">2.4.1.173</ecNumber>
    </recommendedName>
    <alternativeName>
        <fullName evidence="5">Autophagy-related protein 26</fullName>
    </alternativeName>
</protein>